<dbReference type="InterPro" id="IPR007149">
    <property type="entry name" value="Leo1"/>
</dbReference>
<accession>A0AAV9Y0L7</accession>
<gene>
    <name evidence="2" type="ORF">RS030_152408</name>
</gene>
<keyword evidence="3" id="KW-1185">Reference proteome</keyword>
<comment type="caution">
    <text evidence="2">The sequence shown here is derived from an EMBL/GenBank/DDBJ whole genome shotgun (WGS) entry which is preliminary data.</text>
</comment>
<feature type="compositionally biased region" description="Polar residues" evidence="1">
    <location>
        <begin position="247"/>
        <end position="264"/>
    </location>
</feature>
<evidence type="ECO:0008006" key="4">
    <source>
        <dbReference type="Google" id="ProtNLM"/>
    </source>
</evidence>
<feature type="region of interest" description="Disordered" evidence="1">
    <location>
        <begin position="247"/>
        <end position="271"/>
    </location>
</feature>
<dbReference type="AlphaFoldDB" id="A0AAV9Y0L7"/>
<evidence type="ECO:0000313" key="3">
    <source>
        <dbReference type="Proteomes" id="UP001311799"/>
    </source>
</evidence>
<reference evidence="2 3" key="1">
    <citation type="submission" date="2023-10" db="EMBL/GenBank/DDBJ databases">
        <title>Comparative genomics analysis reveals potential genetic determinants of host preference in Cryptosporidium xiaoi.</title>
        <authorList>
            <person name="Xiao L."/>
            <person name="Li J."/>
        </authorList>
    </citation>
    <scope>NUCLEOTIDE SEQUENCE [LARGE SCALE GENOMIC DNA]</scope>
    <source>
        <strain evidence="2 3">52996</strain>
    </source>
</reference>
<dbReference type="GO" id="GO:0006368">
    <property type="term" value="P:transcription elongation by RNA polymerase II"/>
    <property type="evidence" value="ECO:0007669"/>
    <property type="project" value="InterPro"/>
</dbReference>
<sequence length="271" mass="30557">MNTSKDENNQTNNFEFNETEVIESDSDLFGEDGDVLDGKGLLIGSEKSQNESKSPKPLSVDHQMDDVGDSATFDDIKCVEVKSSTNAPIFNNNDRTFLTLKLPKRLNINYNPNKYGENELDDDMNIVGYIDDDGNVKSNTKLVSWSDGSYSLLVNGKLSYDCLLGIENAMLFDNGSESNYKLSISRIDQKFTIRPITIEKNSALRDSKSRVMIPTTLDEINQTEVEARKRSGELNILKSMKLEQKINSVQHHSNRRQMTSSFLEDSSEEEI</sequence>
<dbReference type="Pfam" id="PF04004">
    <property type="entry name" value="Leo1"/>
    <property type="match status" value="1"/>
</dbReference>
<proteinExistence type="predicted"/>
<organism evidence="2 3">
    <name type="scientific">Cryptosporidium xiaoi</name>
    <dbReference type="NCBI Taxonomy" id="659607"/>
    <lineage>
        <taxon>Eukaryota</taxon>
        <taxon>Sar</taxon>
        <taxon>Alveolata</taxon>
        <taxon>Apicomplexa</taxon>
        <taxon>Conoidasida</taxon>
        <taxon>Coccidia</taxon>
        <taxon>Eucoccidiorida</taxon>
        <taxon>Eimeriorina</taxon>
        <taxon>Cryptosporidiidae</taxon>
        <taxon>Cryptosporidium</taxon>
    </lineage>
</organism>
<protein>
    <recommendedName>
        <fullName evidence="4">RNA polymerase-associated protein LEO1</fullName>
    </recommendedName>
</protein>
<dbReference type="Proteomes" id="UP001311799">
    <property type="component" value="Unassembled WGS sequence"/>
</dbReference>
<feature type="region of interest" description="Disordered" evidence="1">
    <location>
        <begin position="28"/>
        <end position="62"/>
    </location>
</feature>
<dbReference type="GO" id="GO:0016593">
    <property type="term" value="C:Cdc73/Paf1 complex"/>
    <property type="evidence" value="ECO:0007669"/>
    <property type="project" value="InterPro"/>
</dbReference>
<evidence type="ECO:0000313" key="2">
    <source>
        <dbReference type="EMBL" id="KAK6590482.1"/>
    </source>
</evidence>
<evidence type="ECO:0000256" key="1">
    <source>
        <dbReference type="SAM" id="MobiDB-lite"/>
    </source>
</evidence>
<name>A0AAV9Y0L7_9CRYT</name>
<dbReference type="EMBL" id="JAWDEY010000006">
    <property type="protein sequence ID" value="KAK6590482.1"/>
    <property type="molecule type" value="Genomic_DNA"/>
</dbReference>